<comment type="caution">
    <text evidence="1">The sequence shown here is derived from an EMBL/GenBank/DDBJ whole genome shotgun (WGS) entry which is preliminary data.</text>
</comment>
<dbReference type="Gene3D" id="1.10.10.10">
    <property type="entry name" value="Winged helix-like DNA-binding domain superfamily/Winged helix DNA-binding domain"/>
    <property type="match status" value="1"/>
</dbReference>
<evidence type="ECO:0008006" key="3">
    <source>
        <dbReference type="Google" id="ProtNLM"/>
    </source>
</evidence>
<dbReference type="InterPro" id="IPR036388">
    <property type="entry name" value="WH-like_DNA-bd_sf"/>
</dbReference>
<sequence>MPKTKGGTVTSTTDKSYATLTGAERRFVDEVARHYHEAHGVTWEKGRVMAWMIISDPIEQTLPQICAAVDADIADIEQLIEQLTLAGLYRRIDEPGGEPRYRLVDDGYPKAVSDTFASWPEYHRIFQFGLEVLADADDSRRRRIAEIEELFGHIVGDLADMSRRWEEHRRTAVA</sequence>
<dbReference type="EMBL" id="VIWV01000001">
    <property type="protein sequence ID" value="TWF89443.1"/>
    <property type="molecule type" value="Genomic_DNA"/>
</dbReference>
<keyword evidence="2" id="KW-1185">Reference proteome</keyword>
<evidence type="ECO:0000313" key="2">
    <source>
        <dbReference type="Proteomes" id="UP000316603"/>
    </source>
</evidence>
<organism evidence="1 2">
    <name type="scientific">Streptomyces capillispiralis</name>
    <dbReference type="NCBI Taxonomy" id="68182"/>
    <lineage>
        <taxon>Bacteria</taxon>
        <taxon>Bacillati</taxon>
        <taxon>Actinomycetota</taxon>
        <taxon>Actinomycetes</taxon>
        <taxon>Kitasatosporales</taxon>
        <taxon>Streptomycetaceae</taxon>
        <taxon>Streptomyces</taxon>
    </lineage>
</organism>
<gene>
    <name evidence="1" type="ORF">FHX78_116485</name>
</gene>
<dbReference type="AlphaFoldDB" id="A0A561TQR3"/>
<dbReference type="Gene3D" id="1.10.287.160">
    <property type="entry name" value="HR1 repeat"/>
    <property type="match status" value="1"/>
</dbReference>
<reference evidence="1 2" key="1">
    <citation type="submission" date="2019-06" db="EMBL/GenBank/DDBJ databases">
        <title>Sequencing the genomes of 1000 actinobacteria strains.</title>
        <authorList>
            <person name="Klenk H.-P."/>
        </authorList>
    </citation>
    <scope>NUCLEOTIDE SEQUENCE [LARGE SCALE GENOMIC DNA]</scope>
    <source>
        <strain evidence="1 2">DSM 41695</strain>
    </source>
</reference>
<accession>A0A561TQR3</accession>
<evidence type="ECO:0000313" key="1">
    <source>
        <dbReference type="EMBL" id="TWF89443.1"/>
    </source>
</evidence>
<proteinExistence type="predicted"/>
<protein>
    <recommendedName>
        <fullName evidence="3">DNA-binding transcriptional regulator GbsR (MarR family)</fullName>
    </recommendedName>
</protein>
<dbReference type="Proteomes" id="UP000316603">
    <property type="component" value="Unassembled WGS sequence"/>
</dbReference>
<name>A0A561TQR3_9ACTN</name>